<keyword evidence="1" id="KW-0472">Membrane</keyword>
<dbReference type="AlphaFoldDB" id="A0A849KX03"/>
<accession>A0A849KX03</accession>
<reference evidence="2 3" key="1">
    <citation type="submission" date="2020-05" db="EMBL/GenBank/DDBJ databases">
        <title>Draft Genome Sequence of Ochrobactrum soli Isolated from Stable Fly Gut.</title>
        <authorList>
            <person name="Pileggi M.T."/>
            <person name="Vazhakkala L.J."/>
            <person name="Wong C.N."/>
        </authorList>
    </citation>
    <scope>NUCLEOTIDE SEQUENCE [LARGE SCALE GENOMIC DNA]</scope>
    <source>
        <strain evidence="2 3">MTP-C0764</strain>
    </source>
</reference>
<comment type="caution">
    <text evidence="2">The sequence shown here is derived from an EMBL/GenBank/DDBJ whole genome shotgun (WGS) entry which is preliminary data.</text>
</comment>
<dbReference type="EMBL" id="JABFCY010000004">
    <property type="protein sequence ID" value="NNU60242.1"/>
    <property type="molecule type" value="Genomic_DNA"/>
</dbReference>
<name>A0A849KX03_9HYPH</name>
<protein>
    <submittedName>
        <fullName evidence="2">Uncharacterized protein</fullName>
    </submittedName>
</protein>
<evidence type="ECO:0000256" key="1">
    <source>
        <dbReference type="SAM" id="Phobius"/>
    </source>
</evidence>
<organism evidence="2 3">
    <name type="scientific">Ochrobactrum soli</name>
    <dbReference type="NCBI Taxonomy" id="2448455"/>
    <lineage>
        <taxon>Bacteria</taxon>
        <taxon>Pseudomonadati</taxon>
        <taxon>Pseudomonadota</taxon>
        <taxon>Alphaproteobacteria</taxon>
        <taxon>Hyphomicrobiales</taxon>
        <taxon>Brucellaceae</taxon>
        <taxon>Brucella/Ochrobactrum group</taxon>
        <taxon>Ochrobactrum</taxon>
    </lineage>
</organism>
<evidence type="ECO:0000313" key="3">
    <source>
        <dbReference type="Proteomes" id="UP000574931"/>
    </source>
</evidence>
<gene>
    <name evidence="2" type="ORF">HKX02_08215</name>
</gene>
<proteinExistence type="predicted"/>
<evidence type="ECO:0000313" key="2">
    <source>
        <dbReference type="EMBL" id="NNU60242.1"/>
    </source>
</evidence>
<keyword evidence="1" id="KW-0812">Transmembrane</keyword>
<keyword evidence="1" id="KW-1133">Transmembrane helix</keyword>
<feature type="transmembrane region" description="Helical" evidence="1">
    <location>
        <begin position="65"/>
        <end position="82"/>
    </location>
</feature>
<sequence length="89" mass="10100">MTQKKIFRDKSCAVRYFFHHKSNNGIKPLFSRGQSLGRMDPGASYAAASNMETDRTRILLARRKPCFFFAFALIATLAVSFPKSRAITH</sequence>
<dbReference type="RefSeq" id="WP_167836025.1">
    <property type="nucleotide sequence ID" value="NZ_JABFCY010000004.1"/>
</dbReference>
<dbReference type="Proteomes" id="UP000574931">
    <property type="component" value="Unassembled WGS sequence"/>
</dbReference>
<keyword evidence="3" id="KW-1185">Reference proteome</keyword>